<name>A0ABV0JGT7_9CYAN</name>
<evidence type="ECO:0000313" key="2">
    <source>
        <dbReference type="Proteomes" id="UP001464891"/>
    </source>
</evidence>
<dbReference type="Proteomes" id="UP001464891">
    <property type="component" value="Unassembled WGS sequence"/>
</dbReference>
<dbReference type="RefSeq" id="WP_190443352.1">
    <property type="nucleotide sequence ID" value="NZ_JAMPKM010000058.1"/>
</dbReference>
<organism evidence="1 2">
    <name type="scientific">Trichocoleus desertorum GB2-A4</name>
    <dbReference type="NCBI Taxonomy" id="2933944"/>
    <lineage>
        <taxon>Bacteria</taxon>
        <taxon>Bacillati</taxon>
        <taxon>Cyanobacteriota</taxon>
        <taxon>Cyanophyceae</taxon>
        <taxon>Leptolyngbyales</taxon>
        <taxon>Trichocoleusaceae</taxon>
        <taxon>Trichocoleus</taxon>
    </lineage>
</organism>
<evidence type="ECO:0000313" key="1">
    <source>
        <dbReference type="EMBL" id="MEP0821009.1"/>
    </source>
</evidence>
<protein>
    <submittedName>
        <fullName evidence="1">Uncharacterized protein</fullName>
    </submittedName>
</protein>
<proteinExistence type="predicted"/>
<reference evidence="1 2" key="1">
    <citation type="submission" date="2022-04" db="EMBL/GenBank/DDBJ databases">
        <title>Positive selection, recombination, and allopatry shape intraspecific diversity of widespread and dominant cyanobacteria.</title>
        <authorList>
            <person name="Wei J."/>
            <person name="Shu W."/>
            <person name="Hu C."/>
        </authorList>
    </citation>
    <scope>NUCLEOTIDE SEQUENCE [LARGE SCALE GENOMIC DNA]</scope>
    <source>
        <strain evidence="1 2">GB2-A4</strain>
    </source>
</reference>
<dbReference type="EMBL" id="JAMPKM010000058">
    <property type="protein sequence ID" value="MEP0821009.1"/>
    <property type="molecule type" value="Genomic_DNA"/>
</dbReference>
<gene>
    <name evidence="1" type="ORF">NC998_28585</name>
</gene>
<keyword evidence="2" id="KW-1185">Reference proteome</keyword>
<accession>A0ABV0JGT7</accession>
<comment type="caution">
    <text evidence="1">The sequence shown here is derived from an EMBL/GenBank/DDBJ whole genome shotgun (WGS) entry which is preliminary data.</text>
</comment>
<sequence length="68" mass="7665">MGNKFKLTSIVADRVTVDIEGLRERIDEAYSDNPLWTELSLAQKLRRLLLDGLEKVESDRAPKPPAKG</sequence>